<evidence type="ECO:0000259" key="2">
    <source>
        <dbReference type="PROSITE" id="PS50179"/>
    </source>
</evidence>
<dbReference type="GO" id="GO:0007034">
    <property type="term" value="P:vacuolar transport"/>
    <property type="evidence" value="ECO:0007669"/>
    <property type="project" value="UniProtKB-ARBA"/>
</dbReference>
<dbReference type="GO" id="GO:0035091">
    <property type="term" value="F:phosphatidylinositol binding"/>
    <property type="evidence" value="ECO:0007669"/>
    <property type="project" value="InterPro"/>
</dbReference>
<dbReference type="AlphaFoldDB" id="A0AAV5A9L1"/>
<dbReference type="Gene3D" id="1.25.40.90">
    <property type="match status" value="1"/>
</dbReference>
<evidence type="ECO:0000313" key="3">
    <source>
        <dbReference type="EMBL" id="GJJ09343.1"/>
    </source>
</evidence>
<feature type="compositionally biased region" description="Polar residues" evidence="1">
    <location>
        <begin position="729"/>
        <end position="742"/>
    </location>
</feature>
<name>A0AAV5A9L1_9AGAM</name>
<feature type="compositionally biased region" description="Pro residues" evidence="1">
    <location>
        <begin position="566"/>
        <end position="576"/>
    </location>
</feature>
<comment type="caution">
    <text evidence="3">The sequence shown here is derived from an EMBL/GenBank/DDBJ whole genome shotgun (WGS) entry which is preliminary data.</text>
</comment>
<keyword evidence="4" id="KW-1185">Reference proteome</keyword>
<feature type="compositionally biased region" description="Basic and acidic residues" evidence="1">
    <location>
        <begin position="144"/>
        <end position="209"/>
    </location>
</feature>
<dbReference type="GO" id="GO:0006897">
    <property type="term" value="P:endocytosis"/>
    <property type="evidence" value="ECO:0007669"/>
    <property type="project" value="InterPro"/>
</dbReference>
<dbReference type="CDD" id="cd21383">
    <property type="entry name" value="GAT_GGA_Tom1-like"/>
    <property type="match status" value="1"/>
</dbReference>
<sequence>MKRLFKPKSSKSSQPNTIPTPIPSEQFRSIQHLKLHSEDASLDDLNLHAPLPPIPHPQSSPYPSPLTTTNSNQFYSTLHTNTNTTSGTNSPRHSTHSLLTPTSNPFKKKSHVHAATTILRSLDPDDTSNNRSRSPSMESILKASDIDRYPDQRFSELERDLQADQHSNYERKDSDRRHRDPAEWDKDRLRQPDQDSIQQERYEDRDKSHRKEKHKDKDKKRGLFSRDKDKDKDKDRNGSAELTRMIGYLTATASEDWSLVLEVCERASVNDAAAKEACKALRREFKYAEPGAQLSAARASGKKFLDSLEEVLLYGGTSPVVRERLMEVLAAAAYSHGGGFRALWRKLKPSHKPDESDDRVEGIPFDANDSILNFLQSMAPSITPRPTDEVIPPHEDMRRLFEECEVGRGNAQLLNQALTYARPEELNEPVIGEWYRKCRNSHDFIMAQIPWATAQADRSREEMHRPYREGGEVEGNKSVSKEEELLAALLRANEELLEVFRIYDDLQRLGIMEQEEREVQERSRKETRIDRTKITYIGDDGSFYEHPPSFSNTLGVAGNGSNPSGSRPPSPSPSSPPERERPPRSYPPPNLPSPNPFAQYVSPKSSTPPAGTNSLSSHANVGNLRVPLGPRQARPSRSPSPEPFNVPHIQFPATATTTGSTIVPFPSSPAVGPPVPSLPVNSFPTSVQTSAYPQELGHNPTGSLSVDIKQLAKLSLDITGAVANGGQGQSYKQSSNRSTRVSGSDIETPVVPSAKAMGKRKAVVEDKPEELNSDEFIDGRSSVYGDSSDEENSNGYDNHKRRNAPVVYVYDAAADRARELRREIGIPSPTVMKPLNNLLNPTSTMKSLQSPTVNTTMNTNGIRIG</sequence>
<dbReference type="GO" id="GO:0030479">
    <property type="term" value="C:actin cortical patch"/>
    <property type="evidence" value="ECO:0007669"/>
    <property type="project" value="TreeGrafter"/>
</dbReference>
<feature type="compositionally biased region" description="Basic and acidic residues" evidence="1">
    <location>
        <begin position="219"/>
        <end position="237"/>
    </location>
</feature>
<dbReference type="Proteomes" id="UP001050691">
    <property type="component" value="Unassembled WGS sequence"/>
</dbReference>
<dbReference type="SUPFAM" id="SSF89009">
    <property type="entry name" value="GAT-like domain"/>
    <property type="match status" value="1"/>
</dbReference>
<feature type="compositionally biased region" description="Polar residues" evidence="1">
    <location>
        <begin position="66"/>
        <end position="75"/>
    </location>
</feature>
<feature type="region of interest" description="Disordered" evidence="1">
    <location>
        <begin position="843"/>
        <end position="865"/>
    </location>
</feature>
<feature type="compositionally biased region" description="Polar residues" evidence="1">
    <location>
        <begin position="602"/>
        <end position="620"/>
    </location>
</feature>
<feature type="compositionally biased region" description="Pro residues" evidence="1">
    <location>
        <begin position="584"/>
        <end position="595"/>
    </location>
</feature>
<feature type="domain" description="VHS" evidence="2">
    <location>
        <begin position="247"/>
        <end position="296"/>
    </location>
</feature>
<dbReference type="InterPro" id="IPR002014">
    <property type="entry name" value="VHS_dom"/>
</dbReference>
<dbReference type="PANTHER" id="PTHR47789:SF2">
    <property type="entry name" value="VHS DOMAIN-CONTAINING PROTEIN"/>
    <property type="match status" value="1"/>
</dbReference>
<dbReference type="SUPFAM" id="SSF48464">
    <property type="entry name" value="ENTH/VHS domain"/>
    <property type="match status" value="1"/>
</dbReference>
<feature type="region of interest" description="Disordered" evidence="1">
    <location>
        <begin position="723"/>
        <end position="800"/>
    </location>
</feature>
<dbReference type="GO" id="GO:0051666">
    <property type="term" value="P:actin cortical patch localization"/>
    <property type="evidence" value="ECO:0007669"/>
    <property type="project" value="TreeGrafter"/>
</dbReference>
<evidence type="ECO:0000313" key="4">
    <source>
        <dbReference type="Proteomes" id="UP001050691"/>
    </source>
</evidence>
<feature type="compositionally biased region" description="Polar residues" evidence="1">
    <location>
        <begin position="127"/>
        <end position="137"/>
    </location>
</feature>
<dbReference type="PANTHER" id="PTHR47789">
    <property type="entry name" value="LAS SEVENTEEN-BINDING PROTEIN 5"/>
    <property type="match status" value="1"/>
</dbReference>
<accession>A0AAV5A9L1</accession>
<dbReference type="GO" id="GO:0007015">
    <property type="term" value="P:actin filament organization"/>
    <property type="evidence" value="ECO:0007669"/>
    <property type="project" value="InterPro"/>
</dbReference>
<feature type="region of interest" description="Disordered" evidence="1">
    <location>
        <begin position="538"/>
        <end position="646"/>
    </location>
</feature>
<feature type="compositionally biased region" description="Polar residues" evidence="1">
    <location>
        <begin position="10"/>
        <end position="19"/>
    </location>
</feature>
<dbReference type="InterPro" id="IPR008942">
    <property type="entry name" value="ENTH_VHS"/>
</dbReference>
<organism evidence="3 4">
    <name type="scientific">Clathrus columnatus</name>
    <dbReference type="NCBI Taxonomy" id="1419009"/>
    <lineage>
        <taxon>Eukaryota</taxon>
        <taxon>Fungi</taxon>
        <taxon>Dikarya</taxon>
        <taxon>Basidiomycota</taxon>
        <taxon>Agaricomycotina</taxon>
        <taxon>Agaricomycetes</taxon>
        <taxon>Phallomycetidae</taxon>
        <taxon>Phallales</taxon>
        <taxon>Clathraceae</taxon>
        <taxon>Clathrus</taxon>
    </lineage>
</organism>
<dbReference type="GO" id="GO:0043130">
    <property type="term" value="F:ubiquitin binding"/>
    <property type="evidence" value="ECO:0007669"/>
    <property type="project" value="InterPro"/>
</dbReference>
<dbReference type="InterPro" id="IPR038425">
    <property type="entry name" value="GAT_sf"/>
</dbReference>
<feature type="region of interest" description="Disordered" evidence="1">
    <location>
        <begin position="1"/>
        <end position="237"/>
    </location>
</feature>
<dbReference type="CDD" id="cd16980">
    <property type="entry name" value="VHS_Lsb5"/>
    <property type="match status" value="1"/>
</dbReference>
<dbReference type="Gene3D" id="1.20.58.160">
    <property type="match status" value="1"/>
</dbReference>
<dbReference type="EMBL" id="BPWL01000004">
    <property type="protein sequence ID" value="GJJ09343.1"/>
    <property type="molecule type" value="Genomic_DNA"/>
</dbReference>
<proteinExistence type="predicted"/>
<reference evidence="3" key="1">
    <citation type="submission" date="2021-10" db="EMBL/GenBank/DDBJ databases">
        <title>De novo Genome Assembly of Clathrus columnatus (Basidiomycota, Fungi) Using Illumina and Nanopore Sequence Data.</title>
        <authorList>
            <person name="Ogiso-Tanaka E."/>
            <person name="Itagaki H."/>
            <person name="Hosoya T."/>
            <person name="Hosaka K."/>
        </authorList>
    </citation>
    <scope>NUCLEOTIDE SEQUENCE</scope>
    <source>
        <strain evidence="3">MO-923</strain>
    </source>
</reference>
<feature type="compositionally biased region" description="Pro residues" evidence="1">
    <location>
        <begin position="50"/>
        <end position="64"/>
    </location>
</feature>
<dbReference type="PROSITE" id="PS50179">
    <property type="entry name" value="VHS"/>
    <property type="match status" value="1"/>
</dbReference>
<dbReference type="InterPro" id="IPR045007">
    <property type="entry name" value="LSB5"/>
</dbReference>
<feature type="compositionally biased region" description="Polar residues" evidence="1">
    <location>
        <begin position="96"/>
        <end position="105"/>
    </location>
</feature>
<evidence type="ECO:0000256" key="1">
    <source>
        <dbReference type="SAM" id="MobiDB-lite"/>
    </source>
</evidence>
<feature type="compositionally biased region" description="Low complexity" evidence="1">
    <location>
        <begin position="76"/>
        <end position="90"/>
    </location>
</feature>
<protein>
    <recommendedName>
        <fullName evidence="2">VHS domain-containing protein</fullName>
    </recommendedName>
</protein>
<gene>
    <name evidence="3" type="ORF">Clacol_003565</name>
</gene>